<feature type="coiled-coil region" evidence="13">
    <location>
        <begin position="726"/>
        <end position="760"/>
    </location>
</feature>
<keyword evidence="12" id="KW-0963">Cytoplasm</keyword>
<dbReference type="GO" id="GO:0005524">
    <property type="term" value="F:ATP binding"/>
    <property type="evidence" value="ECO:0007669"/>
    <property type="project" value="UniProtKB-UniRule"/>
</dbReference>
<dbReference type="PROSITE" id="PS50860">
    <property type="entry name" value="AA_TRNA_LIGASE_II_ALA"/>
    <property type="match status" value="1"/>
</dbReference>
<dbReference type="NCBIfam" id="TIGR00344">
    <property type="entry name" value="alaS"/>
    <property type="match status" value="1"/>
</dbReference>
<keyword evidence="6 12" id="KW-0547">Nucleotide-binding</keyword>
<dbReference type="Gene3D" id="3.10.310.40">
    <property type="match status" value="1"/>
</dbReference>
<keyword evidence="7 12" id="KW-0862">Zinc</keyword>
<dbReference type="InterPro" id="IPR018164">
    <property type="entry name" value="Ala-tRNA-synth_IIc_N"/>
</dbReference>
<keyword evidence="9 12" id="KW-0694">RNA-binding</keyword>
<name>A0A410K022_9BACT</name>
<evidence type="ECO:0000256" key="7">
    <source>
        <dbReference type="ARBA" id="ARBA00022833"/>
    </source>
</evidence>
<dbReference type="EMBL" id="CP035108">
    <property type="protein sequence ID" value="QAR33749.1"/>
    <property type="molecule type" value="Genomic_DNA"/>
</dbReference>
<dbReference type="FunFam" id="3.10.310.40:FF:000001">
    <property type="entry name" value="Alanine--tRNA ligase"/>
    <property type="match status" value="1"/>
</dbReference>
<dbReference type="InterPro" id="IPR009000">
    <property type="entry name" value="Transl_B-barrel_sf"/>
</dbReference>
<dbReference type="AlphaFoldDB" id="A0A410K022"/>
<dbReference type="Gene3D" id="3.30.930.10">
    <property type="entry name" value="Bira Bifunctional Protein, Domain 2"/>
    <property type="match status" value="1"/>
</dbReference>
<dbReference type="Gene3D" id="3.30.980.10">
    <property type="entry name" value="Threonyl-trna Synthetase, Chain A, domain 2"/>
    <property type="match status" value="1"/>
</dbReference>
<keyword evidence="13" id="KW-0175">Coiled coil</keyword>
<dbReference type="InterPro" id="IPR003156">
    <property type="entry name" value="DHHA1_dom"/>
</dbReference>
<dbReference type="FunFam" id="2.40.30.130:FF:000001">
    <property type="entry name" value="Alanine--tRNA ligase"/>
    <property type="match status" value="1"/>
</dbReference>
<dbReference type="PANTHER" id="PTHR11777:SF9">
    <property type="entry name" value="ALANINE--TRNA LIGASE, CYTOPLASMIC"/>
    <property type="match status" value="1"/>
</dbReference>
<accession>A0A410K022</accession>
<feature type="binding site" evidence="12">
    <location>
        <position position="667"/>
    </location>
    <ligand>
        <name>Zn(2+)</name>
        <dbReference type="ChEBI" id="CHEBI:29105"/>
    </ligand>
</feature>
<dbReference type="HAMAP" id="MF_00036_B">
    <property type="entry name" value="Ala_tRNA_synth_B"/>
    <property type="match status" value="1"/>
</dbReference>
<dbReference type="Pfam" id="PF07973">
    <property type="entry name" value="tRNA_SAD"/>
    <property type="match status" value="1"/>
</dbReference>
<dbReference type="FunFam" id="3.30.930.10:FF:000004">
    <property type="entry name" value="Alanine--tRNA ligase"/>
    <property type="match status" value="1"/>
</dbReference>
<evidence type="ECO:0000313" key="15">
    <source>
        <dbReference type="EMBL" id="QAR33749.1"/>
    </source>
</evidence>
<dbReference type="InterPro" id="IPR018163">
    <property type="entry name" value="Thr/Ala-tRNA-synth_IIc_edit"/>
</dbReference>
<feature type="binding site" evidence="12">
    <location>
        <position position="671"/>
    </location>
    <ligand>
        <name>Zn(2+)</name>
        <dbReference type="ChEBI" id="CHEBI:29105"/>
    </ligand>
</feature>
<dbReference type="InterPro" id="IPR050058">
    <property type="entry name" value="Ala-tRNA_ligase"/>
</dbReference>
<dbReference type="GO" id="GO:0004813">
    <property type="term" value="F:alanine-tRNA ligase activity"/>
    <property type="evidence" value="ECO:0007669"/>
    <property type="project" value="UniProtKB-UniRule"/>
</dbReference>
<dbReference type="SMART" id="SM00863">
    <property type="entry name" value="tRNA_SAD"/>
    <property type="match status" value="1"/>
</dbReference>
<evidence type="ECO:0000256" key="2">
    <source>
        <dbReference type="ARBA" id="ARBA00008226"/>
    </source>
</evidence>
<dbReference type="GO" id="GO:0005829">
    <property type="term" value="C:cytosol"/>
    <property type="evidence" value="ECO:0007669"/>
    <property type="project" value="TreeGrafter"/>
</dbReference>
<dbReference type="FunFam" id="3.30.54.20:FF:000001">
    <property type="entry name" value="Alanine--tRNA ligase"/>
    <property type="match status" value="1"/>
</dbReference>
<feature type="binding site" evidence="12">
    <location>
        <position position="569"/>
    </location>
    <ligand>
        <name>Zn(2+)</name>
        <dbReference type="ChEBI" id="CHEBI:29105"/>
    </ligand>
</feature>
<feature type="domain" description="Alanyl-transfer RNA synthetases family profile" evidence="14">
    <location>
        <begin position="1"/>
        <end position="710"/>
    </location>
</feature>
<dbReference type="InterPro" id="IPR002318">
    <property type="entry name" value="Ala-tRNA-lgiase_IIc"/>
</dbReference>
<dbReference type="InterPro" id="IPR023033">
    <property type="entry name" value="Ala_tRNA_ligase_euk/bac"/>
</dbReference>
<evidence type="ECO:0000256" key="1">
    <source>
        <dbReference type="ARBA" id="ARBA00004496"/>
    </source>
</evidence>
<evidence type="ECO:0000256" key="12">
    <source>
        <dbReference type="HAMAP-Rule" id="MF_00036"/>
    </source>
</evidence>
<keyword evidence="10 12" id="KW-0648">Protein biosynthesis</keyword>
<comment type="catalytic activity">
    <reaction evidence="12">
        <text>tRNA(Ala) + L-alanine + ATP = L-alanyl-tRNA(Ala) + AMP + diphosphate</text>
        <dbReference type="Rhea" id="RHEA:12540"/>
        <dbReference type="Rhea" id="RHEA-COMP:9657"/>
        <dbReference type="Rhea" id="RHEA-COMP:9923"/>
        <dbReference type="ChEBI" id="CHEBI:30616"/>
        <dbReference type="ChEBI" id="CHEBI:33019"/>
        <dbReference type="ChEBI" id="CHEBI:57972"/>
        <dbReference type="ChEBI" id="CHEBI:78442"/>
        <dbReference type="ChEBI" id="CHEBI:78497"/>
        <dbReference type="ChEBI" id="CHEBI:456215"/>
        <dbReference type="EC" id="6.1.1.7"/>
    </reaction>
</comment>
<dbReference type="Pfam" id="PF01411">
    <property type="entry name" value="tRNA-synt_2c"/>
    <property type="match status" value="1"/>
</dbReference>
<dbReference type="GO" id="GO:0045892">
    <property type="term" value="P:negative regulation of DNA-templated transcription"/>
    <property type="evidence" value="ECO:0007669"/>
    <property type="project" value="TreeGrafter"/>
</dbReference>
<gene>
    <name evidence="12 15" type="primary">alaS</name>
    <name evidence="15" type="ORF">EP073_10135</name>
</gene>
<dbReference type="RefSeq" id="WP_128467035.1">
    <property type="nucleotide sequence ID" value="NZ_CP035108.1"/>
</dbReference>
<dbReference type="SUPFAM" id="SSF50447">
    <property type="entry name" value="Translation proteins"/>
    <property type="match status" value="1"/>
</dbReference>
<sequence length="877" mass="96289">MTGSEIRAKFLEYFKEKGHEVVSSSSLVPHNDPTLLFANAGMNQFKDTFLGLDERSYTRAATCQKVVRAGGKHNDLENVGRTSRHHTFFEMLGNFSFGDYFKEDAIKFGWDFLVNRMGLPADKMFVSIYLDDEEAFRIWRDVIGVKEENIERRGEKDNFWSMGDTGPCGPCSEIHIDQGEGTGCGRPECDRNCDCDRHLELWNLVFMQFNRDASGTMTPLPKPSIDTGMGLERIASVVQGVTSNYDTDIFQPIIQFTAELAGVKYGAGADSDVSLRVIADHARSTTFLISDGVLPSNEGRGYVLRRIMRRAMRHGKMLGFEGTFFNKVCGFVADFMKGHYIELADKKSYVQKVVSTEEEQFGRTLAIGMKLIDELFVKYQAQKLIPGTEIFRLYDTYGFPTDLLTDIAEDAGFELDVTGFNAEMAAQQERAKKSWAGSGVESVSTIYRKLKSKISSEFVGYESLEAEETVSFIIKNGDTSDIIKEGEEAEIVLEQTPFYPEGGGQTGDKGVIRTATSLFRVTDTKKFGDGLIVHQGVMEVGSVKAGDRVFAAVDDEARQATERNHTATHLLHKALQMVLGDHVRQAGSMVSPDRLRFDFSHYTQVTADEIEKIEEIVNRRIMENRDVSAALETKEAAMKKGAMALFGEKYGDTVRVIEVPGFSVELCGGCHVDRTGDIGLFKIVTETSVASGVRRIEALTGAGAVEHVSRSERVLKNVSLTLKAGVEGIEDKINELYATIKEQEKEIRKLSDKLNSAKAGDMMKEVVEVKGVKLLVSRMDGADVDSLRNFADTARDKMGSGVVVAASADSEKVMFLCGVTKDLTDKIKAGSIIKEVAAIAGGSGGGRPDMAQAGGKNPGMTDAALSAVKGIVEGMLV</sequence>
<proteinExistence type="inferred from homology"/>
<evidence type="ECO:0000256" key="3">
    <source>
        <dbReference type="ARBA" id="ARBA00022555"/>
    </source>
</evidence>
<evidence type="ECO:0000256" key="13">
    <source>
        <dbReference type="SAM" id="Coils"/>
    </source>
</evidence>
<protein>
    <recommendedName>
        <fullName evidence="12">Alanine--tRNA ligase</fullName>
        <ecNumber evidence="12">6.1.1.7</ecNumber>
    </recommendedName>
    <alternativeName>
        <fullName evidence="12">Alanyl-tRNA synthetase</fullName>
        <shortName evidence="12">AlaRS</shortName>
    </alternativeName>
</protein>
<evidence type="ECO:0000256" key="8">
    <source>
        <dbReference type="ARBA" id="ARBA00022840"/>
    </source>
</evidence>
<dbReference type="CDD" id="cd00673">
    <property type="entry name" value="AlaRS_core"/>
    <property type="match status" value="1"/>
</dbReference>
<dbReference type="SUPFAM" id="SSF55681">
    <property type="entry name" value="Class II aaRS and biotin synthetases"/>
    <property type="match status" value="1"/>
</dbReference>
<dbReference type="PRINTS" id="PR00980">
    <property type="entry name" value="TRNASYNTHALA"/>
</dbReference>
<dbReference type="PANTHER" id="PTHR11777">
    <property type="entry name" value="ALANYL-TRNA SYNTHETASE"/>
    <property type="match status" value="1"/>
</dbReference>
<dbReference type="SUPFAM" id="SSF55186">
    <property type="entry name" value="ThrRS/AlaRS common domain"/>
    <property type="match status" value="1"/>
</dbReference>
<feature type="binding site" evidence="12">
    <location>
        <position position="565"/>
    </location>
    <ligand>
        <name>Zn(2+)</name>
        <dbReference type="ChEBI" id="CHEBI:29105"/>
    </ligand>
</feature>
<dbReference type="Proteomes" id="UP000287502">
    <property type="component" value="Chromosome"/>
</dbReference>
<evidence type="ECO:0000259" key="14">
    <source>
        <dbReference type="PROSITE" id="PS50860"/>
    </source>
</evidence>
<comment type="similarity">
    <text evidence="2 12">Belongs to the class-II aminoacyl-tRNA synthetase family.</text>
</comment>
<dbReference type="Gene3D" id="3.30.54.20">
    <property type="match status" value="1"/>
</dbReference>
<dbReference type="GO" id="GO:0008270">
    <property type="term" value="F:zinc ion binding"/>
    <property type="evidence" value="ECO:0007669"/>
    <property type="project" value="UniProtKB-UniRule"/>
</dbReference>
<dbReference type="Pfam" id="PF02272">
    <property type="entry name" value="DHHA1"/>
    <property type="match status" value="1"/>
</dbReference>
<dbReference type="FunFam" id="3.30.980.10:FF:000004">
    <property type="entry name" value="Alanine--tRNA ligase, cytoplasmic"/>
    <property type="match status" value="1"/>
</dbReference>
<dbReference type="GO" id="GO:0002161">
    <property type="term" value="F:aminoacyl-tRNA deacylase activity"/>
    <property type="evidence" value="ECO:0007669"/>
    <property type="project" value="TreeGrafter"/>
</dbReference>
<dbReference type="OrthoDB" id="9803884at2"/>
<keyword evidence="3 12" id="KW-0820">tRNA-binding</keyword>
<dbReference type="KEGG" id="gtl:EP073_10135"/>
<keyword evidence="16" id="KW-1185">Reference proteome</keyword>
<comment type="function">
    <text evidence="12">Catalyzes the attachment of alanine to tRNA(Ala) in a two-step reaction: alanine is first activated by ATP to form Ala-AMP and then transferred to the acceptor end of tRNA(Ala). Also edits incorrectly charged Ser-tRNA(Ala) and Gly-tRNA(Ala) via its editing domain.</text>
</comment>
<keyword evidence="4 12" id="KW-0436">Ligase</keyword>
<organism evidence="15 16">
    <name type="scientific">Geovibrio thiophilus</name>
    <dbReference type="NCBI Taxonomy" id="139438"/>
    <lineage>
        <taxon>Bacteria</taxon>
        <taxon>Pseudomonadati</taxon>
        <taxon>Deferribacterota</taxon>
        <taxon>Deferribacteres</taxon>
        <taxon>Deferribacterales</taxon>
        <taxon>Geovibrionaceae</taxon>
        <taxon>Geovibrio</taxon>
    </lineage>
</organism>
<keyword evidence="11 12" id="KW-0030">Aminoacyl-tRNA synthetase</keyword>
<dbReference type="SUPFAM" id="SSF101353">
    <property type="entry name" value="Putative anticodon-binding domain of alanyl-tRNA synthetase (AlaRS)"/>
    <property type="match status" value="1"/>
</dbReference>
<dbReference type="GO" id="GO:0006419">
    <property type="term" value="P:alanyl-tRNA aminoacylation"/>
    <property type="evidence" value="ECO:0007669"/>
    <property type="project" value="UniProtKB-UniRule"/>
</dbReference>
<dbReference type="InterPro" id="IPR045864">
    <property type="entry name" value="aa-tRNA-synth_II/BPL/LPL"/>
</dbReference>
<dbReference type="EC" id="6.1.1.7" evidence="12"/>
<comment type="domain">
    <text evidence="12">Consists of three domains; the N-terminal catalytic domain, the editing domain and the C-terminal C-Ala domain. The editing domain removes incorrectly charged amino acids, while the C-Ala domain, along with tRNA(Ala), serves as a bridge to cooperatively bring together the editing and aminoacylation centers thus stimulating deacylation of misacylated tRNAs.</text>
</comment>
<reference evidence="15 16" key="1">
    <citation type="submission" date="2019-01" db="EMBL/GenBank/DDBJ databases">
        <title>Geovibrio thiophilus DSM 11263, complete genome.</title>
        <authorList>
            <person name="Spring S."/>
            <person name="Bunk B."/>
            <person name="Sproer C."/>
        </authorList>
    </citation>
    <scope>NUCLEOTIDE SEQUENCE [LARGE SCALE GENOMIC DNA]</scope>
    <source>
        <strain evidence="15 16">DSM 11263</strain>
    </source>
</reference>
<dbReference type="Gene3D" id="2.40.30.130">
    <property type="match status" value="1"/>
</dbReference>
<dbReference type="Gene3D" id="6.10.250.550">
    <property type="match status" value="1"/>
</dbReference>
<evidence type="ECO:0000256" key="6">
    <source>
        <dbReference type="ARBA" id="ARBA00022741"/>
    </source>
</evidence>
<keyword evidence="5 12" id="KW-0479">Metal-binding</keyword>
<comment type="subcellular location">
    <subcellularLocation>
        <location evidence="1 12">Cytoplasm</location>
    </subcellularLocation>
</comment>
<dbReference type="InterPro" id="IPR018162">
    <property type="entry name" value="Ala-tRNA-ligase_IIc_anticod-bd"/>
</dbReference>
<evidence type="ECO:0000256" key="4">
    <source>
        <dbReference type="ARBA" id="ARBA00022598"/>
    </source>
</evidence>
<evidence type="ECO:0000256" key="11">
    <source>
        <dbReference type="ARBA" id="ARBA00023146"/>
    </source>
</evidence>
<evidence type="ECO:0000313" key="16">
    <source>
        <dbReference type="Proteomes" id="UP000287502"/>
    </source>
</evidence>
<comment type="cofactor">
    <cofactor evidence="12">
        <name>Zn(2+)</name>
        <dbReference type="ChEBI" id="CHEBI:29105"/>
    </cofactor>
    <text evidence="12">Binds 1 zinc ion per subunit.</text>
</comment>
<dbReference type="GO" id="GO:0000049">
    <property type="term" value="F:tRNA binding"/>
    <property type="evidence" value="ECO:0007669"/>
    <property type="project" value="UniProtKB-KW"/>
</dbReference>
<dbReference type="InterPro" id="IPR012947">
    <property type="entry name" value="tRNA_SAD"/>
</dbReference>
<dbReference type="InterPro" id="IPR018165">
    <property type="entry name" value="Ala-tRNA-synth_IIc_core"/>
</dbReference>
<evidence type="ECO:0000256" key="5">
    <source>
        <dbReference type="ARBA" id="ARBA00022723"/>
    </source>
</evidence>
<keyword evidence="8 12" id="KW-0067">ATP-binding</keyword>
<evidence type="ECO:0000256" key="9">
    <source>
        <dbReference type="ARBA" id="ARBA00022884"/>
    </source>
</evidence>
<evidence type="ECO:0000256" key="10">
    <source>
        <dbReference type="ARBA" id="ARBA00022917"/>
    </source>
</evidence>